<dbReference type="GO" id="GO:0000981">
    <property type="term" value="F:DNA-binding transcription factor activity, RNA polymerase II-specific"/>
    <property type="evidence" value="ECO:0007669"/>
    <property type="project" value="InterPro"/>
</dbReference>
<evidence type="ECO:0000256" key="5">
    <source>
        <dbReference type="ARBA" id="ARBA00023242"/>
    </source>
</evidence>
<organism evidence="9">
    <name type="scientific">Schistocephalus solidus</name>
    <name type="common">Tapeworm</name>
    <dbReference type="NCBI Taxonomy" id="70667"/>
    <lineage>
        <taxon>Eukaryota</taxon>
        <taxon>Metazoa</taxon>
        <taxon>Spiralia</taxon>
        <taxon>Lophotrochozoa</taxon>
        <taxon>Platyhelminthes</taxon>
        <taxon>Cestoda</taxon>
        <taxon>Eucestoda</taxon>
        <taxon>Diphyllobothriidea</taxon>
        <taxon>Diphyllobothriidae</taxon>
        <taxon>Schistocephalus</taxon>
    </lineage>
</organism>
<evidence type="ECO:0000259" key="8">
    <source>
        <dbReference type="PROSITE" id="PS50071"/>
    </source>
</evidence>
<keyword evidence="4 6" id="KW-0371">Homeobox</keyword>
<evidence type="ECO:0000256" key="2">
    <source>
        <dbReference type="ARBA" id="ARBA00008446"/>
    </source>
</evidence>
<dbReference type="InterPro" id="IPR009057">
    <property type="entry name" value="Homeodomain-like_sf"/>
</dbReference>
<dbReference type="AlphaFoldDB" id="A0A183SS38"/>
<feature type="domain" description="Homeobox" evidence="8">
    <location>
        <begin position="147"/>
        <end position="210"/>
    </location>
</feature>
<dbReference type="SMART" id="SM00389">
    <property type="entry name" value="HOX"/>
    <property type="match status" value="1"/>
</dbReference>
<dbReference type="InterPro" id="IPR017970">
    <property type="entry name" value="Homeobox_CS"/>
</dbReference>
<dbReference type="SUPFAM" id="SSF46689">
    <property type="entry name" value="Homeodomain-like"/>
    <property type="match status" value="1"/>
</dbReference>
<dbReference type="PROSITE" id="PS00027">
    <property type="entry name" value="HOMEOBOX_1"/>
    <property type="match status" value="1"/>
</dbReference>
<dbReference type="InterPro" id="IPR008422">
    <property type="entry name" value="KN_HD"/>
</dbReference>
<dbReference type="PANTHER" id="PTHR11211:SF40">
    <property type="entry name" value="MIRROR, ISOFORM C"/>
    <property type="match status" value="1"/>
</dbReference>
<feature type="compositionally biased region" description="Basic and acidic residues" evidence="7">
    <location>
        <begin position="280"/>
        <end position="290"/>
    </location>
</feature>
<dbReference type="Pfam" id="PF05920">
    <property type="entry name" value="Homeobox_KN"/>
    <property type="match status" value="1"/>
</dbReference>
<sequence>LPEISCPTLHDHMKDYTTQNPPINPGLPFSQPLTVQRTPGNMTDQLGTRLLGEKSDGFGDQLRRSSLPYLLERPLDEVETSFYGRPNRLPPCDVLKAAKLRRPAHSNCSTCLCLDLCPPSACSSSCSWSYEPQYPCRGGALHGIPVGLEGPRRKNATREKIATLKTWLQDHATNPYPTKGEKIMLAIVTKMTFNQISTWFANARRRLKKEKKMTWTPRLFSASSSSGGITALQKCAKFRSLKVDSGSNNRLKEEDEGEEEEEEDDDDEEEEDGEDEEEEEKKWLNEDQKPVRASCSSEEFYSSPRQQEVWQLDNYDAYGLTEGVNAPTATCDRSASFMRPLTHPGGISCNTHRDLPPPANSSDPYQQAQILPAFSPYWYNDTISAKGTIFNQSLTSSLWPGTSLLDYRSMHLSPYRTFEGERLS</sequence>
<feature type="compositionally biased region" description="Acidic residues" evidence="7">
    <location>
        <begin position="254"/>
        <end position="279"/>
    </location>
</feature>
<reference evidence="9" key="1">
    <citation type="submission" date="2016-06" db="UniProtKB">
        <authorList>
            <consortium name="WormBaseParasite"/>
        </authorList>
    </citation>
    <scope>IDENTIFICATION</scope>
</reference>
<dbReference type="WBParaSite" id="SSLN_0000725901-mRNA-1">
    <property type="protein sequence ID" value="SSLN_0000725901-mRNA-1"/>
    <property type="gene ID" value="SSLN_0000725901"/>
</dbReference>
<dbReference type="InterPro" id="IPR001356">
    <property type="entry name" value="HD"/>
</dbReference>
<evidence type="ECO:0000256" key="1">
    <source>
        <dbReference type="ARBA" id="ARBA00004123"/>
    </source>
</evidence>
<comment type="similarity">
    <text evidence="2">Belongs to the TALE/IRO homeobox family.</text>
</comment>
<dbReference type="GO" id="GO:0030182">
    <property type="term" value="P:neuron differentiation"/>
    <property type="evidence" value="ECO:0007669"/>
    <property type="project" value="TreeGrafter"/>
</dbReference>
<evidence type="ECO:0000313" key="9">
    <source>
        <dbReference type="WBParaSite" id="SSLN_0000725901-mRNA-1"/>
    </source>
</evidence>
<keyword evidence="5 6" id="KW-0539">Nucleus</keyword>
<dbReference type="CDD" id="cd00086">
    <property type="entry name" value="homeodomain"/>
    <property type="match status" value="1"/>
</dbReference>
<evidence type="ECO:0000256" key="7">
    <source>
        <dbReference type="SAM" id="MobiDB-lite"/>
    </source>
</evidence>
<dbReference type="PROSITE" id="PS50071">
    <property type="entry name" value="HOMEOBOX_2"/>
    <property type="match status" value="1"/>
</dbReference>
<keyword evidence="3 6" id="KW-0238">DNA-binding</keyword>
<name>A0A183SS38_SCHSO</name>
<evidence type="ECO:0000256" key="3">
    <source>
        <dbReference type="ARBA" id="ARBA00023125"/>
    </source>
</evidence>
<accession>A0A183SS38</accession>
<proteinExistence type="inferred from homology"/>
<dbReference type="GO" id="GO:0048468">
    <property type="term" value="P:cell development"/>
    <property type="evidence" value="ECO:0007669"/>
    <property type="project" value="TreeGrafter"/>
</dbReference>
<evidence type="ECO:0000256" key="4">
    <source>
        <dbReference type="ARBA" id="ARBA00023155"/>
    </source>
</evidence>
<dbReference type="GO" id="GO:0000978">
    <property type="term" value="F:RNA polymerase II cis-regulatory region sequence-specific DNA binding"/>
    <property type="evidence" value="ECO:0007669"/>
    <property type="project" value="TreeGrafter"/>
</dbReference>
<feature type="region of interest" description="Disordered" evidence="7">
    <location>
        <begin position="246"/>
        <end position="300"/>
    </location>
</feature>
<dbReference type="PANTHER" id="PTHR11211">
    <property type="entry name" value="IROQUOIS-CLASS HOMEODOMAIN PROTEIN IRX"/>
    <property type="match status" value="1"/>
</dbReference>
<dbReference type="Gene3D" id="1.10.10.60">
    <property type="entry name" value="Homeodomain-like"/>
    <property type="match status" value="1"/>
</dbReference>
<dbReference type="FunFam" id="1.10.10.60:FF:000003">
    <property type="entry name" value="Iroquois-class homeobox protein IRX"/>
    <property type="match status" value="1"/>
</dbReference>
<feature type="DNA-binding region" description="Homeobox" evidence="6">
    <location>
        <begin position="149"/>
        <end position="211"/>
    </location>
</feature>
<dbReference type="GO" id="GO:0005634">
    <property type="term" value="C:nucleus"/>
    <property type="evidence" value="ECO:0007669"/>
    <property type="project" value="UniProtKB-SubCell"/>
</dbReference>
<comment type="subcellular location">
    <subcellularLocation>
        <location evidence="1 6">Nucleus</location>
    </subcellularLocation>
</comment>
<evidence type="ECO:0000256" key="6">
    <source>
        <dbReference type="PROSITE-ProRule" id="PRU00108"/>
    </source>
</evidence>
<protein>
    <submittedName>
        <fullName evidence="9">Homeobox domain-containing protein</fullName>
    </submittedName>
</protein>